<name>A0A418X7T7_9BURK</name>
<keyword evidence="1" id="KW-1133">Transmembrane helix</keyword>
<feature type="transmembrane region" description="Helical" evidence="1">
    <location>
        <begin position="66"/>
        <end position="89"/>
    </location>
</feature>
<dbReference type="CDD" id="cd03396">
    <property type="entry name" value="PAP2_like_6"/>
    <property type="match status" value="1"/>
</dbReference>
<protein>
    <submittedName>
        <fullName evidence="3">Phosphatase PAP2 family protein</fullName>
    </submittedName>
</protein>
<proteinExistence type="predicted"/>
<feature type="transmembrane region" description="Helical" evidence="1">
    <location>
        <begin position="183"/>
        <end position="201"/>
    </location>
</feature>
<dbReference type="Proteomes" id="UP000284006">
    <property type="component" value="Unassembled WGS sequence"/>
</dbReference>
<dbReference type="Pfam" id="PF01569">
    <property type="entry name" value="PAP2"/>
    <property type="match status" value="1"/>
</dbReference>
<accession>A0A418X7T7</accession>
<sequence>MHAGFAQTQENRWNIVNGAVFAVLALAPVLLVWLGTCTAIDLALADAMFDRQLGAFPWRHAWLTEIFGHVILKRVFTGLAIAFIVLAAWDWARPTTWLRRFQLRVVALSAILVPAAVSLLKQASASHCPWDLERYGGIEPYVRLLQAMPAGVDAGNCMPAGHASSALWMVSFAVCFLPRRPRAAGIVAGVMLTAGFTVGWMQQLRGAHFLTHTLWSMWIACAVVFALITALDRRRYRSTSSSRRP</sequence>
<keyword evidence="4" id="KW-1185">Reference proteome</keyword>
<gene>
    <name evidence="3" type="ORF">D3872_23785</name>
</gene>
<feature type="domain" description="Phosphatidic acid phosphatase type 2/haloperoxidase" evidence="2">
    <location>
        <begin position="105"/>
        <end position="234"/>
    </location>
</feature>
<dbReference type="InterPro" id="IPR036938">
    <property type="entry name" value="PAP2/HPO_sf"/>
</dbReference>
<dbReference type="InterPro" id="IPR000326">
    <property type="entry name" value="PAP2/HPO"/>
</dbReference>
<dbReference type="Gene3D" id="1.20.144.10">
    <property type="entry name" value="Phosphatidic acid phosphatase type 2/haloperoxidase"/>
    <property type="match status" value="1"/>
</dbReference>
<evidence type="ECO:0000256" key="1">
    <source>
        <dbReference type="SAM" id="Phobius"/>
    </source>
</evidence>
<dbReference type="EMBL" id="QYUP01000188">
    <property type="protein sequence ID" value="RJG08468.1"/>
    <property type="molecule type" value="Genomic_DNA"/>
</dbReference>
<dbReference type="OrthoDB" id="7348799at2"/>
<keyword evidence="1" id="KW-0472">Membrane</keyword>
<comment type="caution">
    <text evidence="3">The sequence shown here is derived from an EMBL/GenBank/DDBJ whole genome shotgun (WGS) entry which is preliminary data.</text>
</comment>
<evidence type="ECO:0000313" key="3">
    <source>
        <dbReference type="EMBL" id="RJG08468.1"/>
    </source>
</evidence>
<evidence type="ECO:0000313" key="4">
    <source>
        <dbReference type="Proteomes" id="UP000284006"/>
    </source>
</evidence>
<feature type="transmembrane region" description="Helical" evidence="1">
    <location>
        <begin position="101"/>
        <end position="120"/>
    </location>
</feature>
<organism evidence="3 4">
    <name type="scientific">Massilia cavernae</name>
    <dbReference type="NCBI Taxonomy" id="2320864"/>
    <lineage>
        <taxon>Bacteria</taxon>
        <taxon>Pseudomonadati</taxon>
        <taxon>Pseudomonadota</taxon>
        <taxon>Betaproteobacteria</taxon>
        <taxon>Burkholderiales</taxon>
        <taxon>Oxalobacteraceae</taxon>
        <taxon>Telluria group</taxon>
        <taxon>Massilia</taxon>
    </lineage>
</organism>
<evidence type="ECO:0000259" key="2">
    <source>
        <dbReference type="Pfam" id="PF01569"/>
    </source>
</evidence>
<feature type="transmembrane region" description="Helical" evidence="1">
    <location>
        <begin position="20"/>
        <end position="45"/>
    </location>
</feature>
<reference evidence="3 4" key="1">
    <citation type="submission" date="2018-09" db="EMBL/GenBank/DDBJ databases">
        <authorList>
            <person name="Zhu H."/>
        </authorList>
    </citation>
    <scope>NUCLEOTIDE SEQUENCE [LARGE SCALE GENOMIC DNA]</scope>
    <source>
        <strain evidence="3 4">K1S02-61</strain>
    </source>
</reference>
<keyword evidence="1" id="KW-0812">Transmembrane</keyword>
<feature type="transmembrane region" description="Helical" evidence="1">
    <location>
        <begin position="213"/>
        <end position="231"/>
    </location>
</feature>
<dbReference type="SUPFAM" id="SSF48317">
    <property type="entry name" value="Acid phosphatase/Vanadium-dependent haloperoxidase"/>
    <property type="match status" value="1"/>
</dbReference>
<dbReference type="AlphaFoldDB" id="A0A418X7T7"/>